<keyword evidence="2" id="KW-1185">Reference proteome</keyword>
<protein>
    <submittedName>
        <fullName evidence="1">Uncharacterized protein</fullName>
    </submittedName>
</protein>
<reference evidence="1 2" key="1">
    <citation type="submission" date="2020-07" db="EMBL/GenBank/DDBJ databases">
        <title>Description of Kordia aestuariivivens sp. nov., isolated from a tidal flat.</title>
        <authorList>
            <person name="Park S."/>
            <person name="Yoon J.-H."/>
        </authorList>
    </citation>
    <scope>NUCLEOTIDE SEQUENCE [LARGE SCALE GENOMIC DNA]</scope>
    <source>
        <strain evidence="1 2">YSTF-M3</strain>
    </source>
</reference>
<name>A0ABR7QBG9_9FLAO</name>
<evidence type="ECO:0000313" key="1">
    <source>
        <dbReference type="EMBL" id="MBC8755900.1"/>
    </source>
</evidence>
<organism evidence="1 2">
    <name type="scientific">Kordia aestuariivivens</name>
    <dbReference type="NCBI Taxonomy" id="2759037"/>
    <lineage>
        <taxon>Bacteria</taxon>
        <taxon>Pseudomonadati</taxon>
        <taxon>Bacteroidota</taxon>
        <taxon>Flavobacteriia</taxon>
        <taxon>Flavobacteriales</taxon>
        <taxon>Flavobacteriaceae</taxon>
        <taxon>Kordia</taxon>
    </lineage>
</organism>
<dbReference type="RefSeq" id="WP_187562943.1">
    <property type="nucleotide sequence ID" value="NZ_JACGWS010000009.1"/>
</dbReference>
<evidence type="ECO:0000313" key="2">
    <source>
        <dbReference type="Proteomes" id="UP000619238"/>
    </source>
</evidence>
<proteinExistence type="predicted"/>
<dbReference type="Proteomes" id="UP000619238">
    <property type="component" value="Unassembled WGS sequence"/>
</dbReference>
<dbReference type="EMBL" id="JACGWS010000009">
    <property type="protein sequence ID" value="MBC8755900.1"/>
    <property type="molecule type" value="Genomic_DNA"/>
</dbReference>
<comment type="caution">
    <text evidence="1">The sequence shown here is derived from an EMBL/GenBank/DDBJ whole genome shotgun (WGS) entry which is preliminary data.</text>
</comment>
<accession>A0ABR7QBG9</accession>
<sequence length="454" mass="51775">MDITSMFRGNQEIIGSKRQILSSLKDYFDLGLISKLNGDSKKKTEDLVFEEDESFWHNALNSNLYPGQIIRLNNFKILEWIPSSPGRYHTIEAKIERESALRRYFENEKRKGVDQRKGRFIELRPSGKKSMVKGGLGSLRVGPKQVMGNLKYIMCASSSGVSHEGIVVLLEKEFYEKLIEEIKAKRNPTVNLIGRVMLIPKELSLINFEYHREVPKYYVDVEECNLLPNKSPNQGLVSVAITYAREEELSEYGAFSYSFCQFAALGTDLLGIADWLTNYAVKYSKSESPIIIGDYDEYHDYFEKVEFPISDIANGKISIDNLYKFKKLFDFQINEKTMGDKNIFNNTQIGAVGSNATSSNNSFQQINYNVPEDLDYDKLHSQLKQLRENLATRAKSPEEFKAIGEVAIAELASKEKDGNKVIKYLKDAGKWVFDTAKDIGVDVVTELIKKQMEL</sequence>
<gene>
    <name evidence="1" type="ORF">H2O64_14575</name>
</gene>